<keyword evidence="4" id="KW-1185">Reference proteome</keyword>
<dbReference type="Proteomes" id="UP000076722">
    <property type="component" value="Unassembled WGS sequence"/>
</dbReference>
<sequence length="333" mass="37499">MLSLLDAIAMTVCGPLGYAVGSLTRSRFTRERVAFLNTALEEQVSKIEEFAIYQPSVVAEVFVAPPPTAVWRVLWSDAEVLIMHFYECILVPFTKYISSFRLGSRYPQAEAIFAYLWAGTLSKYATGLQTIFSMVEAYSSFQDLVTDCRSQIHIIIHCGLLLCLAYSVVLYYFFPRNIRLRPSNSKNGSMRIATRNRNIDLLDVMRSARRDFVDVTLDGRGISLNVRVRTLERQVAELNRLLLRERRRVTASSNHPRPYADPDAETDDSGLTIADENISAIVNVASAPVERLLVDHLNQVEPDVECDNRSSESTPVSPPSPYPSPERIQFLAV</sequence>
<feature type="transmembrane region" description="Helical" evidence="2">
    <location>
        <begin position="154"/>
        <end position="174"/>
    </location>
</feature>
<gene>
    <name evidence="3" type="ORF">SISNIDRAFT_483176</name>
</gene>
<evidence type="ECO:0000313" key="3">
    <source>
        <dbReference type="EMBL" id="KZS95736.1"/>
    </source>
</evidence>
<reference evidence="3 4" key="1">
    <citation type="journal article" date="2016" name="Mol. Biol. Evol.">
        <title>Comparative Genomics of Early-Diverging Mushroom-Forming Fungi Provides Insights into the Origins of Lignocellulose Decay Capabilities.</title>
        <authorList>
            <person name="Nagy L.G."/>
            <person name="Riley R."/>
            <person name="Tritt A."/>
            <person name="Adam C."/>
            <person name="Daum C."/>
            <person name="Floudas D."/>
            <person name="Sun H."/>
            <person name="Yadav J.S."/>
            <person name="Pangilinan J."/>
            <person name="Larsson K.H."/>
            <person name="Matsuura K."/>
            <person name="Barry K."/>
            <person name="Labutti K."/>
            <person name="Kuo R."/>
            <person name="Ohm R.A."/>
            <person name="Bhattacharya S.S."/>
            <person name="Shirouzu T."/>
            <person name="Yoshinaga Y."/>
            <person name="Martin F.M."/>
            <person name="Grigoriev I.V."/>
            <person name="Hibbett D.S."/>
        </authorList>
    </citation>
    <scope>NUCLEOTIDE SEQUENCE [LARGE SCALE GENOMIC DNA]</scope>
    <source>
        <strain evidence="3 4">HHB9708</strain>
    </source>
</reference>
<keyword evidence="2" id="KW-1133">Transmembrane helix</keyword>
<protein>
    <submittedName>
        <fullName evidence="3">Uncharacterized protein</fullName>
    </submittedName>
</protein>
<dbReference type="EMBL" id="KV419400">
    <property type="protein sequence ID" value="KZS95736.1"/>
    <property type="molecule type" value="Genomic_DNA"/>
</dbReference>
<evidence type="ECO:0000256" key="2">
    <source>
        <dbReference type="SAM" id="Phobius"/>
    </source>
</evidence>
<keyword evidence="2" id="KW-0812">Transmembrane</keyword>
<dbReference type="AlphaFoldDB" id="A0A164X8X1"/>
<feature type="region of interest" description="Disordered" evidence="1">
    <location>
        <begin position="303"/>
        <end position="328"/>
    </location>
</feature>
<proteinExistence type="predicted"/>
<evidence type="ECO:0000256" key="1">
    <source>
        <dbReference type="SAM" id="MobiDB-lite"/>
    </source>
</evidence>
<accession>A0A164X8X1</accession>
<evidence type="ECO:0000313" key="4">
    <source>
        <dbReference type="Proteomes" id="UP000076722"/>
    </source>
</evidence>
<name>A0A164X8X1_9AGAM</name>
<organism evidence="3 4">
    <name type="scientific">Sistotremastrum niveocremeum HHB9708</name>
    <dbReference type="NCBI Taxonomy" id="1314777"/>
    <lineage>
        <taxon>Eukaryota</taxon>
        <taxon>Fungi</taxon>
        <taxon>Dikarya</taxon>
        <taxon>Basidiomycota</taxon>
        <taxon>Agaricomycotina</taxon>
        <taxon>Agaricomycetes</taxon>
        <taxon>Sistotremastrales</taxon>
        <taxon>Sistotremastraceae</taxon>
        <taxon>Sertulicium</taxon>
        <taxon>Sertulicium niveocremeum</taxon>
    </lineage>
</organism>
<keyword evidence="2" id="KW-0472">Membrane</keyword>